<evidence type="ECO:0000256" key="4">
    <source>
        <dbReference type="ARBA" id="ARBA00023054"/>
    </source>
</evidence>
<comment type="caution">
    <text evidence="7">The sequence shown here is derived from an EMBL/GenBank/DDBJ whole genome shotgun (WGS) entry which is preliminary data.</text>
</comment>
<keyword evidence="3" id="KW-0963">Cytoplasm</keyword>
<keyword evidence="8" id="KW-1185">Reference proteome</keyword>
<comment type="subcellular location">
    <subcellularLocation>
        <location evidence="1">Cytoplasm</location>
        <location evidence="1">Cytoskeleton</location>
    </subcellularLocation>
</comment>
<feature type="coiled-coil region" evidence="6">
    <location>
        <begin position="36"/>
        <end position="70"/>
    </location>
</feature>
<comment type="similarity">
    <text evidence="2">Belongs to the BRK1 family.</text>
</comment>
<evidence type="ECO:0000313" key="8">
    <source>
        <dbReference type="Proteomes" id="UP000816034"/>
    </source>
</evidence>
<dbReference type="Gene3D" id="1.20.5.110">
    <property type="match status" value="1"/>
</dbReference>
<evidence type="ECO:0000256" key="3">
    <source>
        <dbReference type="ARBA" id="ARBA00022490"/>
    </source>
</evidence>
<name>A0AA88KKJ2_NAELO</name>
<evidence type="ECO:0000256" key="1">
    <source>
        <dbReference type="ARBA" id="ARBA00004245"/>
    </source>
</evidence>
<dbReference type="AlphaFoldDB" id="A0AA88KKJ2"/>
<organism evidence="7 8">
    <name type="scientific">Naegleria lovaniensis</name>
    <name type="common">Amoeba</name>
    <dbReference type="NCBI Taxonomy" id="51637"/>
    <lineage>
        <taxon>Eukaryota</taxon>
        <taxon>Discoba</taxon>
        <taxon>Heterolobosea</taxon>
        <taxon>Tetramitia</taxon>
        <taxon>Eutetramitia</taxon>
        <taxon>Vahlkampfiidae</taxon>
        <taxon>Naegleria</taxon>
    </lineage>
</organism>
<dbReference type="PANTHER" id="PTHR33668">
    <property type="entry name" value="PROTEIN BRICK1"/>
    <property type="match status" value="1"/>
</dbReference>
<proteinExistence type="inferred from homology"/>
<dbReference type="GO" id="GO:0031209">
    <property type="term" value="C:SCAR complex"/>
    <property type="evidence" value="ECO:0007669"/>
    <property type="project" value="InterPro"/>
</dbReference>
<keyword evidence="5" id="KW-0206">Cytoskeleton</keyword>
<dbReference type="GO" id="GO:0007015">
    <property type="term" value="P:actin filament organization"/>
    <property type="evidence" value="ECO:0007669"/>
    <property type="project" value="InterPro"/>
</dbReference>
<dbReference type="PANTHER" id="PTHR33668:SF1">
    <property type="entry name" value="PROTEIN BRICK1"/>
    <property type="match status" value="1"/>
</dbReference>
<dbReference type="RefSeq" id="XP_044545126.1">
    <property type="nucleotide sequence ID" value="XM_044699081.1"/>
</dbReference>
<dbReference type="InterPro" id="IPR019309">
    <property type="entry name" value="WASHC3"/>
</dbReference>
<evidence type="ECO:0000256" key="6">
    <source>
        <dbReference type="SAM" id="Coils"/>
    </source>
</evidence>
<dbReference type="GO" id="GO:0005856">
    <property type="term" value="C:cytoskeleton"/>
    <property type="evidence" value="ECO:0007669"/>
    <property type="project" value="UniProtKB-SubCell"/>
</dbReference>
<dbReference type="GeneID" id="68101403"/>
<protein>
    <submittedName>
        <fullName evidence="7">Uncharacterized protein</fullName>
    </submittedName>
</protein>
<dbReference type="EMBL" id="PYSW02000036">
    <property type="protein sequence ID" value="KAG2377864.1"/>
    <property type="molecule type" value="Genomic_DNA"/>
</dbReference>
<gene>
    <name evidence="7" type="ORF">C9374_008949</name>
</gene>
<evidence type="ECO:0000256" key="5">
    <source>
        <dbReference type="ARBA" id="ARBA00023212"/>
    </source>
</evidence>
<dbReference type="InterPro" id="IPR033378">
    <property type="entry name" value="BRICK1"/>
</dbReference>
<dbReference type="GO" id="GO:0071203">
    <property type="term" value="C:WASH complex"/>
    <property type="evidence" value="ECO:0007669"/>
    <property type="project" value="InterPro"/>
</dbReference>
<sequence>MSFMVTATKEDWKTRDYIEDVSLCILQVTEFLNKFEKNMRVKLLELNEKLNDLERKMQYVEAAVNSIEQNSH</sequence>
<evidence type="ECO:0000256" key="2">
    <source>
        <dbReference type="ARBA" id="ARBA00005620"/>
    </source>
</evidence>
<keyword evidence="4 6" id="KW-0175">Coiled coil</keyword>
<dbReference type="GO" id="GO:0008064">
    <property type="term" value="P:regulation of actin polymerization or depolymerization"/>
    <property type="evidence" value="ECO:0007669"/>
    <property type="project" value="TreeGrafter"/>
</dbReference>
<reference evidence="7 8" key="1">
    <citation type="journal article" date="2018" name="BMC Genomics">
        <title>The genome of Naegleria lovaniensis, the basis for a comparative approach to unravel pathogenicity factors of the human pathogenic amoeba N. fowleri.</title>
        <authorList>
            <person name="Liechti N."/>
            <person name="Schurch N."/>
            <person name="Bruggmann R."/>
            <person name="Wittwer M."/>
        </authorList>
    </citation>
    <scope>NUCLEOTIDE SEQUENCE [LARGE SCALE GENOMIC DNA]</scope>
    <source>
        <strain evidence="7 8">ATCC 30569</strain>
    </source>
</reference>
<dbReference type="GO" id="GO:0048870">
    <property type="term" value="P:cell motility"/>
    <property type="evidence" value="ECO:0007669"/>
    <property type="project" value="TreeGrafter"/>
</dbReference>
<evidence type="ECO:0000313" key="7">
    <source>
        <dbReference type="EMBL" id="KAG2377864.1"/>
    </source>
</evidence>
<dbReference type="GO" id="GO:0044877">
    <property type="term" value="F:protein-containing complex binding"/>
    <property type="evidence" value="ECO:0007669"/>
    <property type="project" value="InterPro"/>
</dbReference>
<accession>A0AA88KKJ2</accession>
<dbReference type="Proteomes" id="UP000816034">
    <property type="component" value="Unassembled WGS sequence"/>
</dbReference>
<dbReference type="Pfam" id="PF10152">
    <property type="entry name" value="CCDC53"/>
    <property type="match status" value="1"/>
</dbReference>